<dbReference type="InterPro" id="IPR028909">
    <property type="entry name" value="bL21-like"/>
</dbReference>
<name>A0A402CY77_9BACT</name>
<dbReference type="RefSeq" id="WP_119322289.1">
    <property type="nucleotide sequence ID" value="NZ_AP025739.1"/>
</dbReference>
<dbReference type="KEGG" id="ccot:CCAX7_34800"/>
<reference evidence="6 7" key="1">
    <citation type="journal article" date="2019" name="Int. J. Syst. Evol. Microbiol.">
        <title>Capsulimonas corticalis gen. nov., sp. nov., an aerobic capsulated bacterium, of a novel bacterial order, Capsulimonadales ord. nov., of the class Armatimonadia of the phylum Armatimonadetes.</title>
        <authorList>
            <person name="Li J."/>
            <person name="Kudo C."/>
            <person name="Tonouchi A."/>
        </authorList>
    </citation>
    <scope>NUCLEOTIDE SEQUENCE [LARGE SCALE GENOMIC DNA]</scope>
    <source>
        <strain evidence="6 7">AX-7</strain>
    </source>
</reference>
<comment type="subunit">
    <text evidence="4">Part of the 50S ribosomal subunit. Contacts protein L20.</text>
</comment>
<keyword evidence="4 5" id="KW-0694">RNA-binding</keyword>
<dbReference type="InterPro" id="IPR036164">
    <property type="entry name" value="bL21-like_sf"/>
</dbReference>
<dbReference type="PANTHER" id="PTHR21349">
    <property type="entry name" value="50S RIBOSOMAL PROTEIN L21"/>
    <property type="match status" value="1"/>
</dbReference>
<organism evidence="6 7">
    <name type="scientific">Capsulimonas corticalis</name>
    <dbReference type="NCBI Taxonomy" id="2219043"/>
    <lineage>
        <taxon>Bacteria</taxon>
        <taxon>Bacillati</taxon>
        <taxon>Armatimonadota</taxon>
        <taxon>Armatimonadia</taxon>
        <taxon>Capsulimonadales</taxon>
        <taxon>Capsulimonadaceae</taxon>
        <taxon>Capsulimonas</taxon>
    </lineage>
</organism>
<dbReference type="GO" id="GO:1990904">
    <property type="term" value="C:ribonucleoprotein complex"/>
    <property type="evidence" value="ECO:0007669"/>
    <property type="project" value="UniProtKB-KW"/>
</dbReference>
<comment type="function">
    <text evidence="4 5">This protein binds to 23S rRNA in the presence of protein L20.</text>
</comment>
<evidence type="ECO:0000256" key="5">
    <source>
        <dbReference type="RuleBase" id="RU000562"/>
    </source>
</evidence>
<keyword evidence="4 5" id="KW-0699">rRNA-binding</keyword>
<dbReference type="FunCoup" id="A0A402CY77">
    <property type="interactions" value="394"/>
</dbReference>
<comment type="similarity">
    <text evidence="1 4 5">Belongs to the bacterial ribosomal protein bL21 family.</text>
</comment>
<dbReference type="Pfam" id="PF00829">
    <property type="entry name" value="Ribosomal_L21p"/>
    <property type="match status" value="1"/>
</dbReference>
<sequence length="104" mass="11311">MYAIVRAGGKQYRVEEKNIIAVDKFEGAAGDTVTLGEVLFIGGNDNPQWGVPVVSGATVTAKILAQAKAKKIDAFTYKAKKNVRKHWGHRQQITRVQIESISAG</sequence>
<dbReference type="EMBL" id="AP025739">
    <property type="protein sequence ID" value="BDI31429.1"/>
    <property type="molecule type" value="Genomic_DNA"/>
</dbReference>
<proteinExistence type="inferred from homology"/>
<gene>
    <name evidence="4 6" type="primary">rplU</name>
    <name evidence="6" type="ORF">CCAX7_34800</name>
</gene>
<dbReference type="GO" id="GO:0005840">
    <property type="term" value="C:ribosome"/>
    <property type="evidence" value="ECO:0007669"/>
    <property type="project" value="UniProtKB-KW"/>
</dbReference>
<evidence type="ECO:0000313" key="6">
    <source>
        <dbReference type="EMBL" id="BDI31429.1"/>
    </source>
</evidence>
<keyword evidence="2 4" id="KW-0689">Ribosomal protein</keyword>
<dbReference type="GO" id="GO:0003735">
    <property type="term" value="F:structural constituent of ribosome"/>
    <property type="evidence" value="ECO:0007669"/>
    <property type="project" value="InterPro"/>
</dbReference>
<dbReference type="HAMAP" id="MF_01363">
    <property type="entry name" value="Ribosomal_bL21"/>
    <property type="match status" value="1"/>
</dbReference>
<evidence type="ECO:0000313" key="7">
    <source>
        <dbReference type="Proteomes" id="UP000287394"/>
    </source>
</evidence>
<dbReference type="Proteomes" id="UP000287394">
    <property type="component" value="Chromosome"/>
</dbReference>
<dbReference type="PANTHER" id="PTHR21349:SF0">
    <property type="entry name" value="LARGE RIBOSOMAL SUBUNIT PROTEIN BL21M"/>
    <property type="match status" value="1"/>
</dbReference>
<evidence type="ECO:0000256" key="2">
    <source>
        <dbReference type="ARBA" id="ARBA00022980"/>
    </source>
</evidence>
<evidence type="ECO:0000256" key="4">
    <source>
        <dbReference type="HAMAP-Rule" id="MF_01363"/>
    </source>
</evidence>
<dbReference type="AlphaFoldDB" id="A0A402CY77"/>
<accession>A0A402CY77</accession>
<dbReference type="OrthoDB" id="9813334at2"/>
<dbReference type="GO" id="GO:0019843">
    <property type="term" value="F:rRNA binding"/>
    <property type="evidence" value="ECO:0007669"/>
    <property type="project" value="UniProtKB-UniRule"/>
</dbReference>
<dbReference type="NCBIfam" id="TIGR00061">
    <property type="entry name" value="L21"/>
    <property type="match status" value="1"/>
</dbReference>
<dbReference type="InterPro" id="IPR001787">
    <property type="entry name" value="Ribosomal_bL21"/>
</dbReference>
<protein>
    <recommendedName>
        <fullName evidence="4">Large ribosomal subunit protein bL21</fullName>
    </recommendedName>
</protein>
<dbReference type="GO" id="GO:0006412">
    <property type="term" value="P:translation"/>
    <property type="evidence" value="ECO:0007669"/>
    <property type="project" value="UniProtKB-UniRule"/>
</dbReference>
<keyword evidence="7" id="KW-1185">Reference proteome</keyword>
<evidence type="ECO:0000256" key="1">
    <source>
        <dbReference type="ARBA" id="ARBA00008563"/>
    </source>
</evidence>
<keyword evidence="3 4" id="KW-0687">Ribonucleoprotein</keyword>
<dbReference type="SUPFAM" id="SSF141091">
    <property type="entry name" value="L21p-like"/>
    <property type="match status" value="1"/>
</dbReference>
<dbReference type="GO" id="GO:0005737">
    <property type="term" value="C:cytoplasm"/>
    <property type="evidence" value="ECO:0007669"/>
    <property type="project" value="UniProtKB-ARBA"/>
</dbReference>
<evidence type="ECO:0000256" key="3">
    <source>
        <dbReference type="ARBA" id="ARBA00023274"/>
    </source>
</evidence>